<dbReference type="Pfam" id="PF00057">
    <property type="entry name" value="Ldl_recept_a"/>
    <property type="match status" value="1"/>
</dbReference>
<evidence type="ECO:0000256" key="3">
    <source>
        <dbReference type="SAM" id="Phobius"/>
    </source>
</evidence>
<dbReference type="Proteomes" id="UP000677228">
    <property type="component" value="Unassembled WGS sequence"/>
</dbReference>
<dbReference type="CDD" id="cd12087">
    <property type="entry name" value="TM_EGFR-like"/>
    <property type="match status" value="1"/>
</dbReference>
<protein>
    <submittedName>
        <fullName evidence="5">Uncharacterized protein</fullName>
    </submittedName>
</protein>
<dbReference type="SUPFAM" id="SSF57424">
    <property type="entry name" value="LDL receptor-like module"/>
    <property type="match status" value="1"/>
</dbReference>
<evidence type="ECO:0000313" key="4">
    <source>
        <dbReference type="EMBL" id="CAF0884880.1"/>
    </source>
</evidence>
<dbReference type="OrthoDB" id="10019770at2759"/>
<proteinExistence type="predicted"/>
<dbReference type="EMBL" id="CAJNOK010003022">
    <property type="protein sequence ID" value="CAF0884880.1"/>
    <property type="molecule type" value="Genomic_DNA"/>
</dbReference>
<gene>
    <name evidence="5" type="ORF">GPM918_LOCUS16777</name>
    <name evidence="4" type="ORF">OVA965_LOCUS8816</name>
    <name evidence="7" type="ORF">SRO942_LOCUS16776</name>
    <name evidence="6" type="ORF">TMI583_LOCUS8812</name>
</gene>
<dbReference type="Proteomes" id="UP000682733">
    <property type="component" value="Unassembled WGS sequence"/>
</dbReference>
<dbReference type="EMBL" id="CAJOBC010004476">
    <property type="protein sequence ID" value="CAF3829290.1"/>
    <property type="molecule type" value="Genomic_DNA"/>
</dbReference>
<keyword evidence="3" id="KW-1133">Transmembrane helix</keyword>
<evidence type="ECO:0000256" key="2">
    <source>
        <dbReference type="PROSITE-ProRule" id="PRU00124"/>
    </source>
</evidence>
<dbReference type="CDD" id="cd00112">
    <property type="entry name" value="LDLa"/>
    <property type="match status" value="1"/>
</dbReference>
<name>A0A814L6T0_9BILA</name>
<dbReference type="PROSITE" id="PS50068">
    <property type="entry name" value="LDLRA_2"/>
    <property type="match status" value="1"/>
</dbReference>
<dbReference type="SMART" id="SM00192">
    <property type="entry name" value="LDLa"/>
    <property type="match status" value="1"/>
</dbReference>
<evidence type="ECO:0000256" key="1">
    <source>
        <dbReference type="ARBA" id="ARBA00023157"/>
    </source>
</evidence>
<comment type="caution">
    <text evidence="2">Lacks conserved residue(s) required for the propagation of feature annotation.</text>
</comment>
<evidence type="ECO:0000313" key="6">
    <source>
        <dbReference type="EMBL" id="CAF3667945.1"/>
    </source>
</evidence>
<dbReference type="InterPro" id="IPR036055">
    <property type="entry name" value="LDL_receptor-like_sf"/>
</dbReference>
<feature type="transmembrane region" description="Helical" evidence="3">
    <location>
        <begin position="62"/>
        <end position="84"/>
    </location>
</feature>
<keyword evidence="3" id="KW-0472">Membrane</keyword>
<dbReference type="EMBL" id="CAJNOQ010004476">
    <property type="protein sequence ID" value="CAF1060999.1"/>
    <property type="molecule type" value="Genomic_DNA"/>
</dbReference>
<accession>A0A814L6T0</accession>
<organism evidence="5 8">
    <name type="scientific">Didymodactylos carnosus</name>
    <dbReference type="NCBI Taxonomy" id="1234261"/>
    <lineage>
        <taxon>Eukaryota</taxon>
        <taxon>Metazoa</taxon>
        <taxon>Spiralia</taxon>
        <taxon>Gnathifera</taxon>
        <taxon>Rotifera</taxon>
        <taxon>Eurotatoria</taxon>
        <taxon>Bdelloidea</taxon>
        <taxon>Philodinida</taxon>
        <taxon>Philodinidae</taxon>
        <taxon>Didymodactylos</taxon>
    </lineage>
</organism>
<evidence type="ECO:0000313" key="7">
    <source>
        <dbReference type="EMBL" id="CAF3829290.1"/>
    </source>
</evidence>
<dbReference type="Gene3D" id="4.10.400.10">
    <property type="entry name" value="Low-density Lipoprotein Receptor"/>
    <property type="match status" value="1"/>
</dbReference>
<dbReference type="InterPro" id="IPR002172">
    <property type="entry name" value="LDrepeatLR_classA_rpt"/>
</dbReference>
<keyword evidence="8" id="KW-1185">Reference proteome</keyword>
<dbReference type="Proteomes" id="UP000681722">
    <property type="component" value="Unassembled WGS sequence"/>
</dbReference>
<dbReference type="AlphaFoldDB" id="A0A814L6T0"/>
<keyword evidence="1 2" id="KW-1015">Disulfide bond</keyword>
<reference evidence="5" key="1">
    <citation type="submission" date="2021-02" db="EMBL/GenBank/DDBJ databases">
        <authorList>
            <person name="Nowell W R."/>
        </authorList>
    </citation>
    <scope>NUCLEOTIDE SEQUENCE</scope>
</reference>
<comment type="caution">
    <text evidence="5">The sequence shown here is derived from an EMBL/GenBank/DDBJ whole genome shotgun (WGS) entry which is preliminary data.</text>
</comment>
<dbReference type="Proteomes" id="UP000663829">
    <property type="component" value="Unassembled WGS sequence"/>
</dbReference>
<keyword evidence="3" id="KW-0812">Transmembrane</keyword>
<evidence type="ECO:0000313" key="8">
    <source>
        <dbReference type="Proteomes" id="UP000663829"/>
    </source>
</evidence>
<sequence>MNSSQFRCLSNHCIDSDLQCDGIRSCADGSDETNDCLKQTSLNRTRSSKLPSRKFSDSLVKVSIVFGSLLIIVSLIIGLTFVYLQRKRKHRHFTYSLDNSEDWDYHLFDNRREPTETVPITNRLF</sequence>
<evidence type="ECO:0000313" key="5">
    <source>
        <dbReference type="EMBL" id="CAF1060999.1"/>
    </source>
</evidence>
<feature type="disulfide bond" evidence="2">
    <location>
        <begin position="8"/>
        <end position="26"/>
    </location>
</feature>
<dbReference type="EMBL" id="CAJOBA010003023">
    <property type="protein sequence ID" value="CAF3667945.1"/>
    <property type="molecule type" value="Genomic_DNA"/>
</dbReference>